<sequence>MVIVYFILILTGVIMVHELGHYLFARLFKVKVLEFAIGFGPKIFSVKGRETTFRLNVFPIGGYVRMLGEEGEEIADEEEKEKSFYAKPAWQRFLITLAGPLFSILAGYLLFLPITLNWGIALPGIDEVVPGSPAEEAELRRGDVVYSINGKIAFDTSIISNEIQKGLPVELVIIRNGEKKSLRLIPRMYPETYEFVLESAEGTPSGKLVSVNGNRDTSVLKEFVNEYVVLEFEGGTVKGILKQFNEIPARYMIGISFSGLAPVFKKDIYFKEGLFVFKKGDRIVRVEDQEIEGWQDLVVLYQRLTLGKDAMMVSLQGNDLEWWRGLSGSVRVVIKRGDSTIEKNVEASFLKNILETPDLLEMGVPRYKPKNPLEAVNLSVKACNYVLLTTASSLKNFFRNVQTGQIVGVVGLAGVISAASKTGLEAVLTVVAVITISLGVLNLLPLPALDGGRIIFSLVEMITRKRLNPQVENIIHFLGFIFLMILFLYITFLDIGRMMGI</sequence>
<dbReference type="PANTHER" id="PTHR42837:SF2">
    <property type="entry name" value="MEMBRANE METALLOPROTEASE ARASP2, CHLOROPLASTIC-RELATED"/>
    <property type="match status" value="1"/>
</dbReference>
<dbReference type="GO" id="GO:0006508">
    <property type="term" value="P:proteolysis"/>
    <property type="evidence" value="ECO:0007669"/>
    <property type="project" value="UniProtKB-KW"/>
</dbReference>
<dbReference type="CDD" id="cd06163">
    <property type="entry name" value="S2P-M50_PDZ_RseP-like"/>
    <property type="match status" value="1"/>
</dbReference>
<accession>A0A101ER03</accession>
<gene>
    <name evidence="12" type="ORF">XD57_0605</name>
</gene>
<evidence type="ECO:0000256" key="6">
    <source>
        <dbReference type="ARBA" id="ARBA00022801"/>
    </source>
</evidence>
<comment type="cofactor">
    <cofactor evidence="1">
        <name>Zn(2+)</name>
        <dbReference type="ChEBI" id="CHEBI:29105"/>
    </cofactor>
</comment>
<feature type="transmembrane region" description="Helical" evidence="11">
    <location>
        <begin position="93"/>
        <end position="114"/>
    </location>
</feature>
<organism evidence="12 13">
    <name type="scientific">Thermotoga petrophila</name>
    <dbReference type="NCBI Taxonomy" id="93929"/>
    <lineage>
        <taxon>Bacteria</taxon>
        <taxon>Thermotogati</taxon>
        <taxon>Thermotogota</taxon>
        <taxon>Thermotogae</taxon>
        <taxon>Thermotogales</taxon>
        <taxon>Thermotogaceae</taxon>
        <taxon>Thermotoga</taxon>
    </lineage>
</organism>
<evidence type="ECO:0000256" key="1">
    <source>
        <dbReference type="ARBA" id="ARBA00001947"/>
    </source>
</evidence>
<evidence type="ECO:0000256" key="4">
    <source>
        <dbReference type="ARBA" id="ARBA00022670"/>
    </source>
</evidence>
<evidence type="ECO:0000256" key="7">
    <source>
        <dbReference type="ARBA" id="ARBA00022833"/>
    </source>
</evidence>
<dbReference type="Pfam" id="PF02163">
    <property type="entry name" value="Peptidase_M50"/>
    <property type="match status" value="1"/>
</dbReference>
<dbReference type="GO" id="GO:0004222">
    <property type="term" value="F:metalloendopeptidase activity"/>
    <property type="evidence" value="ECO:0007669"/>
    <property type="project" value="InterPro"/>
</dbReference>
<keyword evidence="10 11" id="KW-0472">Membrane</keyword>
<dbReference type="AlphaFoldDB" id="A0A101ER03"/>
<keyword evidence="4 12" id="KW-0645">Protease</keyword>
<reference evidence="12 13" key="1">
    <citation type="journal article" date="2015" name="MBio">
        <title>Genome-Resolved Metagenomic Analysis Reveals Roles for Candidate Phyla and Other Microbial Community Members in Biogeochemical Transformations in Oil Reservoirs.</title>
        <authorList>
            <person name="Hu P."/>
            <person name="Tom L."/>
            <person name="Singh A."/>
            <person name="Thomas B.C."/>
            <person name="Baker B.J."/>
            <person name="Piceno Y.M."/>
            <person name="Andersen G.L."/>
            <person name="Banfield J.F."/>
        </authorList>
    </citation>
    <scope>NUCLEOTIDE SEQUENCE [LARGE SCALE GENOMIC DNA]</scope>
    <source>
        <strain evidence="12">46_26</strain>
    </source>
</reference>
<feature type="transmembrane region" description="Helical" evidence="11">
    <location>
        <begin position="426"/>
        <end position="444"/>
    </location>
</feature>
<feature type="transmembrane region" description="Helical" evidence="11">
    <location>
        <begin position="401"/>
        <end position="419"/>
    </location>
</feature>
<comment type="caution">
    <text evidence="12">The sequence shown here is derived from an EMBL/GenBank/DDBJ whole genome shotgun (WGS) entry which is preliminary data.</text>
</comment>
<dbReference type="Gene3D" id="2.30.42.10">
    <property type="match status" value="1"/>
</dbReference>
<keyword evidence="6" id="KW-0378">Hydrolase</keyword>
<dbReference type="PROSITE" id="PS50106">
    <property type="entry name" value="PDZ"/>
    <property type="match status" value="1"/>
</dbReference>
<dbReference type="SMART" id="SM00228">
    <property type="entry name" value="PDZ"/>
    <property type="match status" value="1"/>
</dbReference>
<dbReference type="GO" id="GO:0016020">
    <property type="term" value="C:membrane"/>
    <property type="evidence" value="ECO:0007669"/>
    <property type="project" value="UniProtKB-SubCell"/>
</dbReference>
<evidence type="ECO:0000313" key="12">
    <source>
        <dbReference type="EMBL" id="KUK23294.1"/>
    </source>
</evidence>
<dbReference type="Pfam" id="PF17820">
    <property type="entry name" value="PDZ_6"/>
    <property type="match status" value="1"/>
</dbReference>
<evidence type="ECO:0000256" key="9">
    <source>
        <dbReference type="ARBA" id="ARBA00023049"/>
    </source>
</evidence>
<dbReference type="EMBL" id="LGFG01000034">
    <property type="protein sequence ID" value="KUK23294.1"/>
    <property type="molecule type" value="Genomic_DNA"/>
</dbReference>
<evidence type="ECO:0000256" key="10">
    <source>
        <dbReference type="ARBA" id="ARBA00023136"/>
    </source>
</evidence>
<dbReference type="RefSeq" id="WP_011942743.1">
    <property type="nucleotide sequence ID" value="NZ_DAITJQ010000001.1"/>
</dbReference>
<dbReference type="PANTHER" id="PTHR42837">
    <property type="entry name" value="REGULATOR OF SIGMA-E PROTEASE RSEP"/>
    <property type="match status" value="1"/>
</dbReference>
<dbReference type="InterPro" id="IPR008915">
    <property type="entry name" value="Peptidase_M50"/>
</dbReference>
<evidence type="ECO:0000256" key="5">
    <source>
        <dbReference type="ARBA" id="ARBA00022692"/>
    </source>
</evidence>
<dbReference type="PATRIC" id="fig|93930.3.peg.1449"/>
<evidence type="ECO:0000256" key="3">
    <source>
        <dbReference type="ARBA" id="ARBA00007931"/>
    </source>
</evidence>
<proteinExistence type="inferred from homology"/>
<name>A0A101ER03_9THEM</name>
<feature type="transmembrane region" description="Helical" evidence="11">
    <location>
        <begin position="474"/>
        <end position="495"/>
    </location>
</feature>
<dbReference type="InterPro" id="IPR001478">
    <property type="entry name" value="PDZ"/>
</dbReference>
<keyword evidence="9 12" id="KW-0482">Metalloprotease</keyword>
<dbReference type="InterPro" id="IPR036034">
    <property type="entry name" value="PDZ_sf"/>
</dbReference>
<keyword evidence="8 11" id="KW-1133">Transmembrane helix</keyword>
<feature type="transmembrane region" description="Helical" evidence="11">
    <location>
        <begin position="6"/>
        <end position="25"/>
    </location>
</feature>
<evidence type="ECO:0000313" key="13">
    <source>
        <dbReference type="Proteomes" id="UP000058636"/>
    </source>
</evidence>
<dbReference type="Proteomes" id="UP000058636">
    <property type="component" value="Unassembled WGS sequence"/>
</dbReference>
<dbReference type="InterPro" id="IPR041489">
    <property type="entry name" value="PDZ_6"/>
</dbReference>
<comment type="subcellular location">
    <subcellularLocation>
        <location evidence="2">Membrane</location>
        <topology evidence="2">Multi-pass membrane protein</topology>
    </subcellularLocation>
</comment>
<evidence type="ECO:0000256" key="2">
    <source>
        <dbReference type="ARBA" id="ARBA00004141"/>
    </source>
</evidence>
<dbReference type="SUPFAM" id="SSF50156">
    <property type="entry name" value="PDZ domain-like"/>
    <property type="match status" value="1"/>
</dbReference>
<protein>
    <submittedName>
        <fullName evidence="12">Putative zinc metalloprotease</fullName>
    </submittedName>
</protein>
<evidence type="ECO:0000256" key="11">
    <source>
        <dbReference type="SAM" id="Phobius"/>
    </source>
</evidence>
<dbReference type="InterPro" id="IPR004387">
    <property type="entry name" value="Pept_M50_Zn"/>
</dbReference>
<comment type="similarity">
    <text evidence="3">Belongs to the peptidase M50B family.</text>
</comment>
<keyword evidence="7" id="KW-0862">Zinc</keyword>
<keyword evidence="5 11" id="KW-0812">Transmembrane</keyword>
<dbReference type="OMA" id="EYGHFWA"/>
<evidence type="ECO:0000256" key="8">
    <source>
        <dbReference type="ARBA" id="ARBA00022989"/>
    </source>
</evidence>